<comment type="caution">
    <text evidence="1">The sequence shown here is derived from an EMBL/GenBank/DDBJ whole genome shotgun (WGS) entry which is preliminary data.</text>
</comment>
<dbReference type="EMBL" id="BART01027481">
    <property type="protein sequence ID" value="GAG93585.1"/>
    <property type="molecule type" value="Genomic_DNA"/>
</dbReference>
<reference evidence="1" key="1">
    <citation type="journal article" date="2014" name="Front. Microbiol.">
        <title>High frequency of phylogenetically diverse reductive dehalogenase-homologous genes in deep subseafloor sedimentary metagenomes.</title>
        <authorList>
            <person name="Kawai M."/>
            <person name="Futagami T."/>
            <person name="Toyoda A."/>
            <person name="Takaki Y."/>
            <person name="Nishi S."/>
            <person name="Hori S."/>
            <person name="Arai W."/>
            <person name="Tsubouchi T."/>
            <person name="Morono Y."/>
            <person name="Uchiyama I."/>
            <person name="Ito T."/>
            <person name="Fujiyama A."/>
            <person name="Inagaki F."/>
            <person name="Takami H."/>
        </authorList>
    </citation>
    <scope>NUCLEOTIDE SEQUENCE</scope>
    <source>
        <strain evidence="1">Expedition CK06-06</strain>
    </source>
</reference>
<accession>X1BEX9</accession>
<organism evidence="1">
    <name type="scientific">marine sediment metagenome</name>
    <dbReference type="NCBI Taxonomy" id="412755"/>
    <lineage>
        <taxon>unclassified sequences</taxon>
        <taxon>metagenomes</taxon>
        <taxon>ecological metagenomes</taxon>
    </lineage>
</organism>
<protein>
    <recommendedName>
        <fullName evidence="2">Carboxypeptidase regulatory-like domain-containing protein</fullName>
    </recommendedName>
</protein>
<evidence type="ECO:0000313" key="1">
    <source>
        <dbReference type="EMBL" id="GAG93585.1"/>
    </source>
</evidence>
<sequence length="155" mass="17285">MKRIVAMLVFIIMISISGIVVEVEADGSCKTIRVYGTVEIDGEEVEGADIIVIDTYDDNSEITTTNETGCYEVYIVTKNNREIEVSVDFDEHSNDKTFEVEPYMCNYEVNFDFEAGSTIIVVSKIVDLIWGCGAIKFISSRSFTVTSTETFSPIV</sequence>
<evidence type="ECO:0008006" key="2">
    <source>
        <dbReference type="Google" id="ProtNLM"/>
    </source>
</evidence>
<name>X1BEX9_9ZZZZ</name>
<gene>
    <name evidence="1" type="ORF">S01H4_48713</name>
</gene>
<proteinExistence type="predicted"/>
<dbReference type="AlphaFoldDB" id="X1BEX9"/>